<dbReference type="PANTHER" id="PTHR47219">
    <property type="entry name" value="RAB GTPASE-ACTIVATING PROTEIN 1-LIKE"/>
    <property type="match status" value="1"/>
</dbReference>
<gene>
    <name evidence="3" type="ORF">AM587_10004794</name>
</gene>
<protein>
    <submittedName>
        <fullName evidence="3">EVI5 protein</fullName>
    </submittedName>
</protein>
<evidence type="ECO:0000313" key="4">
    <source>
        <dbReference type="Proteomes" id="UP000052943"/>
    </source>
</evidence>
<dbReference type="SMART" id="SM00164">
    <property type="entry name" value="TBC"/>
    <property type="match status" value="1"/>
</dbReference>
<evidence type="ECO:0000256" key="1">
    <source>
        <dbReference type="SAM" id="Coils"/>
    </source>
</evidence>
<name>A0A0W8CB42_PHYNI</name>
<dbReference type="OrthoDB" id="159449at2759"/>
<dbReference type="InterPro" id="IPR000195">
    <property type="entry name" value="Rab-GAP-TBC_dom"/>
</dbReference>
<organism evidence="3 4">
    <name type="scientific">Phytophthora nicotianae</name>
    <name type="common">Potato buckeye rot agent</name>
    <name type="synonym">Phytophthora parasitica</name>
    <dbReference type="NCBI Taxonomy" id="4792"/>
    <lineage>
        <taxon>Eukaryota</taxon>
        <taxon>Sar</taxon>
        <taxon>Stramenopiles</taxon>
        <taxon>Oomycota</taxon>
        <taxon>Peronosporomycetes</taxon>
        <taxon>Peronosporales</taxon>
        <taxon>Peronosporaceae</taxon>
        <taxon>Phytophthora</taxon>
    </lineage>
</organism>
<dbReference type="Pfam" id="PF00566">
    <property type="entry name" value="RabGAP-TBC"/>
    <property type="match status" value="2"/>
</dbReference>
<keyword evidence="1" id="KW-0175">Coiled coil</keyword>
<dbReference type="PANTHER" id="PTHR47219:SF9">
    <property type="entry name" value="GTPASE ACTIVATING PROTEIN AND CENTROSOME-ASSOCIATED, ISOFORM B"/>
    <property type="match status" value="1"/>
</dbReference>
<dbReference type="InterPro" id="IPR035969">
    <property type="entry name" value="Rab-GAP_TBC_sf"/>
</dbReference>
<comment type="caution">
    <text evidence="3">The sequence shown here is derived from an EMBL/GenBank/DDBJ whole genome shotgun (WGS) entry which is preliminary data.</text>
</comment>
<dbReference type="SUPFAM" id="SSF47923">
    <property type="entry name" value="Ypt/Rab-GAP domain of gyp1p"/>
    <property type="match status" value="2"/>
</dbReference>
<dbReference type="AlphaFoldDB" id="A0A0W8CB42"/>
<dbReference type="Gene3D" id="1.10.8.270">
    <property type="entry name" value="putative rabgap domain of human tbc1 domain family member 14 like domains"/>
    <property type="match status" value="1"/>
</dbReference>
<dbReference type="InterPro" id="IPR050302">
    <property type="entry name" value="Rab_GAP_TBC_domain"/>
</dbReference>
<dbReference type="Proteomes" id="UP000052943">
    <property type="component" value="Unassembled WGS sequence"/>
</dbReference>
<dbReference type="STRING" id="4790.A0A0W8CB42"/>
<sequence length="633" mass="72729">MSPSADADLDARFGEVLPILIRNRWVHIDTLEVIATVNKTLRSLVEQKKLRRLAVRANGFPVASRFCHWLRAGDVSTLMKEVPDGASRRDFYLKLAGIESLGGKATLETTGVEGEIDRDIERTFPANPLFSEEGDGRRLLGNVLKAVAHYADDVGYCQVCWTLDDVFRVLELMRLSLKGMNYVVAALLIAMKDAQDISDLDLHGLSMQEAAFWLTLALIRRKGMAELWKHKMPGLSQCIYLFQQLLKLHFYDLSAHFRQIGMHSSILITQWFVTIFARVLTIPTLIRVWDLVYLDGWKAVYRVALAITAELRPKLLAMDLEGCSEFFRKNPKLGLEEVLSTDVLLQRALSYKVTRSSLQQLEEERHLEYLRLRLQQTPLSEEHRMLFPTLEHEDIAAKKKSLELIRSKLQRFDTDVASDTVFLQHKIELAEKAQATAMSVRYAIAYELSEAAIELNERMEIKNRLRAKFRKLMATAITEASTSSSTSSSGFTLWMNPFEFLNERMASCFERLPLFASYLDTGDELYGGDNDTDDEEVEETQRNLKHLEMLVPQLAAELRLLQRSVAYNDRFLRPLLQRTRRLQRDAQLARVEVEETQLFKDRLADQLLQIMLTSEKLKNERMQQLFAEVDNST</sequence>
<feature type="domain" description="Rab-GAP TBC" evidence="2">
    <location>
        <begin position="59"/>
        <end position="296"/>
    </location>
</feature>
<dbReference type="Gene3D" id="1.10.472.80">
    <property type="entry name" value="Ypt/Rab-GAP domain of gyp1p, domain 3"/>
    <property type="match status" value="1"/>
</dbReference>
<reference evidence="3 4" key="1">
    <citation type="submission" date="2015-11" db="EMBL/GenBank/DDBJ databases">
        <title>Genomes and virulence difference between two physiological races of Phytophthora nicotianae.</title>
        <authorList>
            <person name="Liu H."/>
            <person name="Ma X."/>
            <person name="Yu H."/>
            <person name="Fang D."/>
            <person name="Li Y."/>
            <person name="Wang X."/>
            <person name="Wang W."/>
            <person name="Dong Y."/>
            <person name="Xiao B."/>
        </authorList>
    </citation>
    <scope>NUCLEOTIDE SEQUENCE [LARGE SCALE GENOMIC DNA]</scope>
    <source>
        <strain evidence="4">race 0</strain>
    </source>
</reference>
<feature type="coiled-coil region" evidence="1">
    <location>
        <begin position="530"/>
        <end position="557"/>
    </location>
</feature>
<evidence type="ECO:0000259" key="2">
    <source>
        <dbReference type="PROSITE" id="PS50086"/>
    </source>
</evidence>
<evidence type="ECO:0000313" key="3">
    <source>
        <dbReference type="EMBL" id="KUF81297.1"/>
    </source>
</evidence>
<accession>A0A0W8CB42</accession>
<proteinExistence type="predicted"/>
<dbReference type="EMBL" id="LNFO01004232">
    <property type="protein sequence ID" value="KUF81297.1"/>
    <property type="molecule type" value="Genomic_DNA"/>
</dbReference>
<dbReference type="PROSITE" id="PS50086">
    <property type="entry name" value="TBC_RABGAP"/>
    <property type="match status" value="1"/>
</dbReference>